<keyword evidence="6" id="KW-0812">Transmembrane</keyword>
<keyword evidence="3" id="KW-1015">Disulfide bond</keyword>
<dbReference type="PANTHER" id="PTHR11640:SF31">
    <property type="entry name" value="IRREGULAR CHIASM C-ROUGHEST PROTEIN-RELATED"/>
    <property type="match status" value="1"/>
</dbReference>
<dbReference type="Pfam" id="PF13927">
    <property type="entry name" value="Ig_3"/>
    <property type="match status" value="2"/>
</dbReference>
<keyword evidence="8" id="KW-1185">Reference proteome</keyword>
<accession>A0ABM1TIT1</accession>
<dbReference type="SUPFAM" id="SSF48726">
    <property type="entry name" value="Immunoglobulin"/>
    <property type="match status" value="7"/>
</dbReference>
<dbReference type="InterPro" id="IPR051275">
    <property type="entry name" value="Cell_adhesion_signaling"/>
</dbReference>
<name>A0ABM1TIT1_LIMPO</name>
<feature type="domain" description="Ig-like" evidence="7">
    <location>
        <begin position="665"/>
        <end position="749"/>
    </location>
</feature>
<proteinExistence type="predicted"/>
<dbReference type="GeneID" id="106471464"/>
<dbReference type="Pfam" id="PF08205">
    <property type="entry name" value="C2-set_2"/>
    <property type="match status" value="2"/>
</dbReference>
<comment type="subcellular location">
    <subcellularLocation>
        <location evidence="1">Membrane</location>
        <topology evidence="1">Single-pass type I membrane protein</topology>
    </subcellularLocation>
</comment>
<dbReference type="CDD" id="cd00096">
    <property type="entry name" value="Ig"/>
    <property type="match status" value="2"/>
</dbReference>
<feature type="domain" description="Ig-like" evidence="7">
    <location>
        <begin position="287"/>
        <end position="374"/>
    </location>
</feature>
<feature type="domain" description="Ig-like" evidence="7">
    <location>
        <begin position="467"/>
        <end position="569"/>
    </location>
</feature>
<dbReference type="SMART" id="SM00408">
    <property type="entry name" value="IGc2"/>
    <property type="match status" value="6"/>
</dbReference>
<feature type="domain" description="Ig-like" evidence="7">
    <location>
        <begin position="580"/>
        <end position="660"/>
    </location>
</feature>
<sequence length="874" mass="96575">MVLKCKSSGGRPAPEVTWWNGTSHLPKKTLRTPGNQGGIDVVSTLRFILSRWDLDAKLMCFVNSTATSTSISKWVKLNIHVRPLGLRVRGRSAPVVEGEMVSITCTVEGARPAANITWYNRSEVVRPQPITSKDLMSDGTYRTTSTLVFIASRHDHRGEFFCKGTNNVIKKRLETPLLEATTLEVLFPPAVEVLPRGYYPVNESDEAVLTCYFNANPPNVTEIVWFKDNRILSQARTERFRLTKNPIPKLDIKSVRREDAGVYSCQVKNAYGRGTSFNFVHLDVLYPSQVSLIINPPIAIEGTNSSVFLTCDTLEGNPKNLTGVNWYKDGKFLEESTVSRLIFVGVKRHFTGNYSCQGLNEAGWSSMSSSEGLIVQYPPGVATVLPPDQRIVKGHPVTLYCEVSDLGFPLAGFYHWEKDGVVLNSTSNLYISEPVSVATEGNYSCSAVNEVAIGSSVLYHLDAFAPPRFVEKLPAIGGALRNIHTVNLRCRVECEPLCDVMWYRNDENLNGSKFFFSETVEQPPDIERNTFKSVISVLSWNMSLLPSLSFDFNNFTCKTTANKVGKGVSSSMIFRLEYPPEDIKISMVQLEILEGEVPEDLVCSASAHPDGEYIWLQKGEPVSQGPVLSFNSSLSKEMAGNYTCVVSNRHGRAKTAAVIRVLHKPECMIRRGYDQSGTLILTCQAHSQPGVVNFTWYRNNSTVHVYHVTDGASHSVLKLSKERSSSTSSYSCVAANVIGQSDPCYVPLTDFPSPEGWVQLLLREENLVIVAGVAGGLVVLVVVLVTCLIAVLLKRRMRGNRKTDLVQRQIPEGKELTADDTPGGASPLLTTLDKPDGSPLLRHIVGDRNCADVASEDHVISRNFPLSRSGNDRR</sequence>
<dbReference type="PROSITE" id="PS50835">
    <property type="entry name" value="IG_LIKE"/>
    <property type="match status" value="8"/>
</dbReference>
<dbReference type="InterPro" id="IPR036179">
    <property type="entry name" value="Ig-like_dom_sf"/>
</dbReference>
<evidence type="ECO:0000256" key="6">
    <source>
        <dbReference type="SAM" id="Phobius"/>
    </source>
</evidence>
<evidence type="ECO:0000256" key="5">
    <source>
        <dbReference type="ARBA" id="ARBA00023319"/>
    </source>
</evidence>
<evidence type="ECO:0000256" key="4">
    <source>
        <dbReference type="ARBA" id="ARBA00023180"/>
    </source>
</evidence>
<dbReference type="InterPro" id="IPR007110">
    <property type="entry name" value="Ig-like_dom"/>
</dbReference>
<dbReference type="InterPro" id="IPR013783">
    <property type="entry name" value="Ig-like_fold"/>
</dbReference>
<evidence type="ECO:0000256" key="1">
    <source>
        <dbReference type="ARBA" id="ARBA00004479"/>
    </source>
</evidence>
<dbReference type="InterPro" id="IPR013162">
    <property type="entry name" value="CD80_C2-set"/>
</dbReference>
<dbReference type="Pfam" id="PF13895">
    <property type="entry name" value="Ig_2"/>
    <property type="match status" value="2"/>
</dbReference>
<dbReference type="InterPro" id="IPR003599">
    <property type="entry name" value="Ig_sub"/>
</dbReference>
<dbReference type="Gene3D" id="2.60.40.10">
    <property type="entry name" value="Immunoglobulins"/>
    <property type="match status" value="8"/>
</dbReference>
<evidence type="ECO:0000313" key="9">
    <source>
        <dbReference type="RefSeq" id="XP_022255787.1"/>
    </source>
</evidence>
<keyword evidence="5" id="KW-0393">Immunoglobulin domain</keyword>
<keyword evidence="6" id="KW-1133">Transmembrane helix</keyword>
<reference evidence="9" key="1">
    <citation type="submission" date="2025-08" db="UniProtKB">
        <authorList>
            <consortium name="RefSeq"/>
        </authorList>
    </citation>
    <scope>IDENTIFICATION</scope>
    <source>
        <tissue evidence="9">Muscle</tissue>
    </source>
</reference>
<keyword evidence="4" id="KW-0325">Glycoprotein</keyword>
<feature type="domain" description="Ig-like" evidence="7">
    <location>
        <begin position="83"/>
        <end position="174"/>
    </location>
</feature>
<feature type="domain" description="Ig-like" evidence="7">
    <location>
        <begin position="1"/>
        <end position="72"/>
    </location>
</feature>
<evidence type="ECO:0000313" key="8">
    <source>
        <dbReference type="Proteomes" id="UP000694941"/>
    </source>
</evidence>
<dbReference type="Proteomes" id="UP000694941">
    <property type="component" value="Unplaced"/>
</dbReference>
<evidence type="ECO:0000256" key="2">
    <source>
        <dbReference type="ARBA" id="ARBA00023136"/>
    </source>
</evidence>
<gene>
    <name evidence="9" type="primary">LOC106471464</name>
</gene>
<feature type="domain" description="Ig-like" evidence="7">
    <location>
        <begin position="379"/>
        <end position="449"/>
    </location>
</feature>
<protein>
    <submittedName>
        <fullName evidence="9">Hemicentin-1-like</fullName>
    </submittedName>
</protein>
<dbReference type="PANTHER" id="PTHR11640">
    <property type="entry name" value="NEPHRIN"/>
    <property type="match status" value="1"/>
</dbReference>
<evidence type="ECO:0000259" key="7">
    <source>
        <dbReference type="PROSITE" id="PS50835"/>
    </source>
</evidence>
<dbReference type="SMART" id="SM00409">
    <property type="entry name" value="IG"/>
    <property type="match status" value="6"/>
</dbReference>
<evidence type="ECO:0000256" key="3">
    <source>
        <dbReference type="ARBA" id="ARBA00023157"/>
    </source>
</evidence>
<dbReference type="RefSeq" id="XP_022255787.1">
    <property type="nucleotide sequence ID" value="XM_022400079.1"/>
</dbReference>
<dbReference type="InterPro" id="IPR003598">
    <property type="entry name" value="Ig_sub2"/>
</dbReference>
<feature type="transmembrane region" description="Helical" evidence="6">
    <location>
        <begin position="767"/>
        <end position="793"/>
    </location>
</feature>
<feature type="domain" description="Ig-like" evidence="7">
    <location>
        <begin position="189"/>
        <end position="276"/>
    </location>
</feature>
<organism evidence="8 9">
    <name type="scientific">Limulus polyphemus</name>
    <name type="common">Atlantic horseshoe crab</name>
    <dbReference type="NCBI Taxonomy" id="6850"/>
    <lineage>
        <taxon>Eukaryota</taxon>
        <taxon>Metazoa</taxon>
        <taxon>Ecdysozoa</taxon>
        <taxon>Arthropoda</taxon>
        <taxon>Chelicerata</taxon>
        <taxon>Merostomata</taxon>
        <taxon>Xiphosura</taxon>
        <taxon>Limulidae</taxon>
        <taxon>Limulus</taxon>
    </lineage>
</organism>
<keyword evidence="2 6" id="KW-0472">Membrane</keyword>